<dbReference type="SUPFAM" id="SSF54928">
    <property type="entry name" value="RNA-binding domain, RBD"/>
    <property type="match status" value="1"/>
</dbReference>
<dbReference type="PANTHER" id="PTHR32343:SF10">
    <property type="entry name" value="RNA-BINDING REGION RNP-1 DOMAIN-CONTAINING PROTEIN"/>
    <property type="match status" value="1"/>
</dbReference>
<proteinExistence type="predicted"/>
<sequence>MVTWNTLEIPANATPNLIIVTNISAAASEKTVKDFFMFCGKLNGFELQKDEDRQVALVLFDRESAAKTACMLTNAIIIDSAISVKPYFEELDNGDNSQENKPKTQILAELLAAGYKIQDAIIEKGIEIDNKFGVTRKVQGVVEAAKTQAQVLDEKFKVTEKAHEFDHKYHVQDRVNTAIGQGIGFSNQALQSGPGQKVAGVASHIKDQIAAVYVEARRIANDGKAKSSSGVQSDASENEAEAPLTKEKEPAQAEVLEKAA</sequence>
<comment type="caution">
    <text evidence="3">The sequence shown here is derived from an EMBL/GenBank/DDBJ whole genome shotgun (WGS) entry which is preliminary data.</text>
</comment>
<gene>
    <name evidence="3" type="ORF">BGZ65_000995</name>
</gene>
<protein>
    <recommendedName>
        <fullName evidence="2">RRM domain-containing protein</fullName>
    </recommendedName>
</protein>
<accession>A0A9P6J270</accession>
<dbReference type="GO" id="GO:0003723">
    <property type="term" value="F:RNA binding"/>
    <property type="evidence" value="ECO:0007669"/>
    <property type="project" value="InterPro"/>
</dbReference>
<feature type="compositionally biased region" description="Polar residues" evidence="1">
    <location>
        <begin position="226"/>
        <end position="235"/>
    </location>
</feature>
<name>A0A9P6J270_9FUNG</name>
<feature type="compositionally biased region" description="Basic and acidic residues" evidence="1">
    <location>
        <begin position="244"/>
        <end position="260"/>
    </location>
</feature>
<dbReference type="InterPro" id="IPR000504">
    <property type="entry name" value="RRM_dom"/>
</dbReference>
<dbReference type="Proteomes" id="UP000749646">
    <property type="component" value="Unassembled WGS sequence"/>
</dbReference>
<feature type="domain" description="RRM" evidence="2">
    <location>
        <begin position="17"/>
        <end position="85"/>
    </location>
</feature>
<dbReference type="SMART" id="SM00360">
    <property type="entry name" value="RRM"/>
    <property type="match status" value="1"/>
</dbReference>
<evidence type="ECO:0000259" key="2">
    <source>
        <dbReference type="SMART" id="SM00360"/>
    </source>
</evidence>
<keyword evidence="4" id="KW-1185">Reference proteome</keyword>
<evidence type="ECO:0000313" key="4">
    <source>
        <dbReference type="Proteomes" id="UP000749646"/>
    </source>
</evidence>
<evidence type="ECO:0000313" key="3">
    <source>
        <dbReference type="EMBL" id="KAF9958984.1"/>
    </source>
</evidence>
<reference evidence="3" key="1">
    <citation type="journal article" date="2020" name="Fungal Divers.">
        <title>Resolving the Mortierellaceae phylogeny through synthesis of multi-gene phylogenetics and phylogenomics.</title>
        <authorList>
            <person name="Vandepol N."/>
            <person name="Liber J."/>
            <person name="Desiro A."/>
            <person name="Na H."/>
            <person name="Kennedy M."/>
            <person name="Barry K."/>
            <person name="Grigoriev I.V."/>
            <person name="Miller A.N."/>
            <person name="O'Donnell K."/>
            <person name="Stajich J.E."/>
            <person name="Bonito G."/>
        </authorList>
    </citation>
    <scope>NUCLEOTIDE SEQUENCE</scope>
    <source>
        <strain evidence="3">MES-2147</strain>
    </source>
</reference>
<evidence type="ECO:0000256" key="1">
    <source>
        <dbReference type="SAM" id="MobiDB-lite"/>
    </source>
</evidence>
<feature type="region of interest" description="Disordered" evidence="1">
    <location>
        <begin position="222"/>
        <end position="260"/>
    </location>
</feature>
<dbReference type="EMBL" id="JAAAHW010006534">
    <property type="protein sequence ID" value="KAF9958984.1"/>
    <property type="molecule type" value="Genomic_DNA"/>
</dbReference>
<organism evidence="3 4">
    <name type="scientific">Modicella reniformis</name>
    <dbReference type="NCBI Taxonomy" id="1440133"/>
    <lineage>
        <taxon>Eukaryota</taxon>
        <taxon>Fungi</taxon>
        <taxon>Fungi incertae sedis</taxon>
        <taxon>Mucoromycota</taxon>
        <taxon>Mortierellomycotina</taxon>
        <taxon>Mortierellomycetes</taxon>
        <taxon>Mortierellales</taxon>
        <taxon>Mortierellaceae</taxon>
        <taxon>Modicella</taxon>
    </lineage>
</organism>
<dbReference type="AlphaFoldDB" id="A0A9P6J270"/>
<dbReference type="OrthoDB" id="7763451at2759"/>
<dbReference type="InterPro" id="IPR012677">
    <property type="entry name" value="Nucleotide-bd_a/b_plait_sf"/>
</dbReference>
<dbReference type="InterPro" id="IPR035979">
    <property type="entry name" value="RBD_domain_sf"/>
</dbReference>
<dbReference type="Gene3D" id="3.30.70.330">
    <property type="match status" value="1"/>
</dbReference>
<dbReference type="PANTHER" id="PTHR32343">
    <property type="entry name" value="SERINE/ARGININE-RICH SPLICING FACTOR"/>
    <property type="match status" value="1"/>
</dbReference>